<proteinExistence type="predicted"/>
<protein>
    <submittedName>
        <fullName evidence="2">Uncharacterized protein</fullName>
    </submittedName>
</protein>
<accession>A7BAR8</accession>
<organism evidence="2 3">
    <name type="scientific">Schaalia dentiphila ATCC 17982</name>
    <dbReference type="NCBI Taxonomy" id="411466"/>
    <lineage>
        <taxon>Bacteria</taxon>
        <taxon>Bacillati</taxon>
        <taxon>Actinomycetota</taxon>
        <taxon>Actinomycetes</taxon>
        <taxon>Actinomycetales</taxon>
        <taxon>Actinomycetaceae</taxon>
        <taxon>Schaalia</taxon>
        <taxon>Schaalia dentiphila</taxon>
    </lineage>
</organism>
<sequence>MVTAILLGGEWFPTRYRLGYQHVSTRDSGDARPKWAQTKTKTKRIGATRQRGGVTHRVTHSIHSCANHCGSHPSTERG</sequence>
<evidence type="ECO:0000313" key="2">
    <source>
        <dbReference type="EMBL" id="EDN80291.1"/>
    </source>
</evidence>
<evidence type="ECO:0000313" key="3">
    <source>
        <dbReference type="Proteomes" id="UP000003553"/>
    </source>
</evidence>
<feature type="region of interest" description="Disordered" evidence="1">
    <location>
        <begin position="25"/>
        <end position="57"/>
    </location>
</feature>
<dbReference type="Proteomes" id="UP000003553">
    <property type="component" value="Unassembled WGS sequence"/>
</dbReference>
<evidence type="ECO:0000256" key="1">
    <source>
        <dbReference type="SAM" id="MobiDB-lite"/>
    </source>
</evidence>
<dbReference type="HOGENOM" id="CLU_2614058_0_0_11"/>
<dbReference type="AlphaFoldDB" id="A7BAR8"/>
<reference evidence="2" key="2">
    <citation type="submission" date="2015-05" db="EMBL/GenBank/DDBJ databases">
        <title>Draft genome sequence of Actinomyces odontolyticus (ATCC 17982).</title>
        <authorList>
            <person name="Sudarsanam P."/>
            <person name="Ley R."/>
            <person name="Guruge J."/>
            <person name="Turnbaugh P.J."/>
            <person name="Mahowald M."/>
            <person name="Liep D."/>
            <person name="Gordon J."/>
        </authorList>
    </citation>
    <scope>NUCLEOTIDE SEQUENCE</scope>
    <source>
        <strain evidence="2">ATCC 17982</strain>
    </source>
</reference>
<name>A7BAR8_9ACTO</name>
<keyword evidence="3" id="KW-1185">Reference proteome</keyword>
<reference evidence="2" key="1">
    <citation type="submission" date="2007-04" db="EMBL/GenBank/DDBJ databases">
        <authorList>
            <person name="Fulton L."/>
            <person name="Clifton S."/>
            <person name="Fulton B."/>
            <person name="Xu J."/>
            <person name="Minx P."/>
            <person name="Pepin K.H."/>
            <person name="Johnson M."/>
            <person name="Thiruvilangam P."/>
            <person name="Bhonagiri V."/>
            <person name="Nash W.E."/>
            <person name="Mardis E.R."/>
            <person name="Wilson R.K."/>
        </authorList>
    </citation>
    <scope>NUCLEOTIDE SEQUENCE [LARGE SCALE GENOMIC DNA]</scope>
    <source>
        <strain evidence="2">ATCC 17982</strain>
    </source>
</reference>
<dbReference type="EMBL" id="AAYI02000004">
    <property type="protein sequence ID" value="EDN80291.1"/>
    <property type="molecule type" value="Genomic_DNA"/>
</dbReference>
<gene>
    <name evidence="2" type="ORF">ACTODO_00731</name>
</gene>
<comment type="caution">
    <text evidence="2">The sequence shown here is derived from an EMBL/GenBank/DDBJ whole genome shotgun (WGS) entry which is preliminary data.</text>
</comment>